<dbReference type="Gene3D" id="3.40.50.700">
    <property type="entry name" value="NADH:ubiquinone oxidoreductase-like, 20kDa subunit"/>
    <property type="match status" value="1"/>
</dbReference>
<dbReference type="SUPFAM" id="SSF56770">
    <property type="entry name" value="HydA/Nqo6-like"/>
    <property type="match status" value="1"/>
</dbReference>
<dbReference type="GO" id="GO:0047985">
    <property type="term" value="F:hydrogen dehydrogenase activity"/>
    <property type="evidence" value="ECO:0007669"/>
    <property type="project" value="UniProtKB-EC"/>
</dbReference>
<dbReference type="EC" id="1.12.1.2" evidence="5"/>
<dbReference type="GO" id="GO:0051536">
    <property type="term" value="F:iron-sulfur cluster binding"/>
    <property type="evidence" value="ECO:0007669"/>
    <property type="project" value="InterPro"/>
</dbReference>
<comment type="caution">
    <text evidence="5">The sequence shown here is derived from an EMBL/GenBank/DDBJ whole genome shotgun (WGS) entry which is preliminary data.</text>
</comment>
<dbReference type="InterPro" id="IPR037024">
    <property type="entry name" value="NiFe_Hase_small_N_sf"/>
</dbReference>
<accession>A0A3S3RNE7</accession>
<dbReference type="Pfam" id="PF01058">
    <property type="entry name" value="Oxidored_q6"/>
    <property type="match status" value="1"/>
</dbReference>
<keyword evidence="6" id="KW-1185">Reference proteome</keyword>
<keyword evidence="3 5" id="KW-0560">Oxidoreductase</keyword>
<evidence type="ECO:0000256" key="3">
    <source>
        <dbReference type="ARBA" id="ARBA00023002"/>
    </source>
</evidence>
<evidence type="ECO:0000313" key="5">
    <source>
        <dbReference type="EMBL" id="RWX43939.1"/>
    </source>
</evidence>
<comment type="subcellular location">
    <subcellularLocation>
        <location evidence="1">Periplasm</location>
    </subcellularLocation>
</comment>
<dbReference type="PANTHER" id="PTHR42845">
    <property type="entry name" value="COENZYME F420-REDUCING HYDROGENASE, GAMMA SUBUNIT"/>
    <property type="match status" value="1"/>
</dbReference>
<evidence type="ECO:0000259" key="4">
    <source>
        <dbReference type="Pfam" id="PF01058"/>
    </source>
</evidence>
<dbReference type="Proteomes" id="UP000287853">
    <property type="component" value="Unassembled WGS sequence"/>
</dbReference>
<reference evidence="5 6" key="1">
    <citation type="submission" date="2017-01" db="EMBL/GenBank/DDBJ databases">
        <title>The cable genome- insights into the physiology and evolution of filamentous bacteria capable of sulfide oxidation via long distance electron transfer.</title>
        <authorList>
            <person name="Schreiber L."/>
            <person name="Bjerg J.T."/>
            <person name="Boggild A."/>
            <person name="Van De Vossenberg J."/>
            <person name="Meysman F."/>
            <person name="Nielsen L.P."/>
            <person name="Schramm A."/>
            <person name="Kjeldsen K.U."/>
        </authorList>
    </citation>
    <scope>NUCLEOTIDE SEQUENCE [LARGE SCALE GENOMIC DNA]</scope>
    <source>
        <strain evidence="5">MCF</strain>
    </source>
</reference>
<gene>
    <name evidence="5" type="ORF">H206_03328</name>
</gene>
<dbReference type="PANTHER" id="PTHR42845:SF1">
    <property type="entry name" value="HYDROGENASE SMALL SUBUNIT"/>
    <property type="match status" value="1"/>
</dbReference>
<dbReference type="EMBL" id="MTKO01000105">
    <property type="protein sequence ID" value="RWX43939.1"/>
    <property type="molecule type" value="Genomic_DNA"/>
</dbReference>
<name>A0A3S3RNE7_9BACT</name>
<sequence length="183" mass="20386">MSKPIIATASLAGCFGCHMSFLDIDERILDLVELVQWGKSPINDIKTFQQDCDIALIEGGCCNDEHIHTLREFRKHCRILVAVGECAIMGGLPAMRNNIPIKECLEEAYLNSPSTSDANPDKIFPNDEELPMLLDKVYPCHEIVKMDYFLPGCPPRADLIYGALVALVTGQEAELPYEVVKFD</sequence>
<evidence type="ECO:0000256" key="1">
    <source>
        <dbReference type="ARBA" id="ARBA00004418"/>
    </source>
</evidence>
<proteinExistence type="predicted"/>
<dbReference type="InterPro" id="IPR051349">
    <property type="entry name" value="Hydrogenase_assoc-protein"/>
</dbReference>
<dbReference type="AlphaFoldDB" id="A0A3S3RNE7"/>
<feature type="domain" description="NADH:ubiquinone oxidoreductase-like 20kDa subunit" evidence="4">
    <location>
        <begin position="14"/>
        <end position="167"/>
    </location>
</feature>
<evidence type="ECO:0000256" key="2">
    <source>
        <dbReference type="ARBA" id="ARBA00022764"/>
    </source>
</evidence>
<organism evidence="5 6">
    <name type="scientific">Candidatus Electrothrix aarhusensis</name>
    <dbReference type="NCBI Taxonomy" id="1859131"/>
    <lineage>
        <taxon>Bacteria</taxon>
        <taxon>Pseudomonadati</taxon>
        <taxon>Thermodesulfobacteriota</taxon>
        <taxon>Desulfobulbia</taxon>
        <taxon>Desulfobulbales</taxon>
        <taxon>Desulfobulbaceae</taxon>
        <taxon>Candidatus Electrothrix</taxon>
    </lineage>
</organism>
<protein>
    <submittedName>
        <fullName evidence="5">NAD-reducing hydrogenase small subunit</fullName>
        <ecNumber evidence="5">1.12.1.2</ecNumber>
    </submittedName>
</protein>
<keyword evidence="2" id="KW-0574">Periplasm</keyword>
<evidence type="ECO:0000313" key="6">
    <source>
        <dbReference type="Proteomes" id="UP000287853"/>
    </source>
</evidence>
<dbReference type="InterPro" id="IPR006137">
    <property type="entry name" value="NADH_UbQ_OxRdtase-like_20kDa"/>
</dbReference>
<dbReference type="GO" id="GO:0042597">
    <property type="term" value="C:periplasmic space"/>
    <property type="evidence" value="ECO:0007669"/>
    <property type="project" value="UniProtKB-SubCell"/>
</dbReference>